<dbReference type="PANTHER" id="PTHR47245:SF2">
    <property type="entry name" value="PEPTIDYL-PROLYL CIS-TRANS ISOMERASE HP_0175-RELATED"/>
    <property type="match status" value="1"/>
</dbReference>
<evidence type="ECO:0000313" key="11">
    <source>
        <dbReference type="EMBL" id="MBB6210825.1"/>
    </source>
</evidence>
<evidence type="ECO:0000256" key="1">
    <source>
        <dbReference type="ARBA" id="ARBA00000971"/>
    </source>
</evidence>
<dbReference type="PANTHER" id="PTHR47245">
    <property type="entry name" value="PEPTIDYLPROLYL ISOMERASE"/>
    <property type="match status" value="1"/>
</dbReference>
<keyword evidence="8 11" id="KW-0413">Isomerase</keyword>
<evidence type="ECO:0000256" key="3">
    <source>
        <dbReference type="ARBA" id="ARBA00013194"/>
    </source>
</evidence>
<dbReference type="Proteomes" id="UP000544872">
    <property type="component" value="Unassembled WGS sequence"/>
</dbReference>
<evidence type="ECO:0000256" key="2">
    <source>
        <dbReference type="ARBA" id="ARBA00007656"/>
    </source>
</evidence>
<keyword evidence="5 8" id="KW-0697">Rotamase</keyword>
<dbReference type="InterPro" id="IPR046357">
    <property type="entry name" value="PPIase_dom_sf"/>
</dbReference>
<comment type="similarity">
    <text evidence="2">Belongs to the PpiC/parvulin rotamase family.</text>
</comment>
<dbReference type="AlphaFoldDB" id="A0A7X0DMC0"/>
<dbReference type="Gene3D" id="1.10.8.1040">
    <property type="match status" value="1"/>
</dbReference>
<feature type="chain" id="PRO_5031182835" description="Parvulin-like PPIase" evidence="9">
    <location>
        <begin position="30"/>
        <end position="286"/>
    </location>
</feature>
<dbReference type="Pfam" id="PF13623">
    <property type="entry name" value="SurA_N_2"/>
    <property type="match status" value="1"/>
</dbReference>
<evidence type="ECO:0000256" key="8">
    <source>
        <dbReference type="PROSITE-ProRule" id="PRU00278"/>
    </source>
</evidence>
<gene>
    <name evidence="11" type="ORF">FHS48_002250</name>
</gene>
<dbReference type="SUPFAM" id="SSF109998">
    <property type="entry name" value="Triger factor/SurA peptide-binding domain-like"/>
    <property type="match status" value="1"/>
</dbReference>
<accession>A0A7X0DMC0</accession>
<proteinExistence type="inferred from homology"/>
<sequence>MSISFSALRGVTLGAAIALSVGFTAPAFAAGAADTTVVATIDGEKITRAELEALKQQMAAQYPQLGQVPLDAVYKGLLDRAIDQRLMEKEARKAKMQNDADVKAQLKDVESELIRRAWLSKTVEKRVTDDKVKAAYDQMIKSTPDEEEVRARHILVETEDKAKELIGKLTGGAKFEDIAKTESKDPGAANGGDLGFFRKGDMVPEFSEAAFGMKAGELSKAPVKTQFGWHIIKVEERRKMQPPKLEDVAAQLRGEVAQAEAAAVIKDLRDKAKVETFNPDGTKPAK</sequence>
<evidence type="ECO:0000256" key="5">
    <source>
        <dbReference type="ARBA" id="ARBA00023110"/>
    </source>
</evidence>
<dbReference type="InterPro" id="IPR027304">
    <property type="entry name" value="Trigger_fact/SurA_dom_sf"/>
</dbReference>
<protein>
    <recommendedName>
        <fullName evidence="4">Parvulin-like PPIase</fullName>
        <ecNumber evidence="3">5.2.1.8</ecNumber>
    </recommendedName>
    <alternativeName>
        <fullName evidence="6">Peptidyl-prolyl cis-trans isomerase plp</fullName>
    </alternativeName>
    <alternativeName>
        <fullName evidence="7">Rotamase plp</fullName>
    </alternativeName>
</protein>
<dbReference type="RefSeq" id="WP_184263642.1">
    <property type="nucleotide sequence ID" value="NZ_JACIIX010000007.1"/>
</dbReference>
<evidence type="ECO:0000256" key="7">
    <source>
        <dbReference type="ARBA" id="ARBA00031484"/>
    </source>
</evidence>
<dbReference type="EC" id="5.2.1.8" evidence="3"/>
<evidence type="ECO:0000313" key="12">
    <source>
        <dbReference type="Proteomes" id="UP000544872"/>
    </source>
</evidence>
<feature type="domain" description="PpiC" evidence="10">
    <location>
        <begin position="146"/>
        <end position="236"/>
    </location>
</feature>
<dbReference type="GO" id="GO:0003755">
    <property type="term" value="F:peptidyl-prolyl cis-trans isomerase activity"/>
    <property type="evidence" value="ECO:0007669"/>
    <property type="project" value="UniProtKB-KW"/>
</dbReference>
<organism evidence="11 12">
    <name type="scientific">Novispirillum itersonii</name>
    <name type="common">Aquaspirillum itersonii</name>
    <dbReference type="NCBI Taxonomy" id="189"/>
    <lineage>
        <taxon>Bacteria</taxon>
        <taxon>Pseudomonadati</taxon>
        <taxon>Pseudomonadota</taxon>
        <taxon>Alphaproteobacteria</taxon>
        <taxon>Rhodospirillales</taxon>
        <taxon>Novispirillaceae</taxon>
        <taxon>Novispirillum</taxon>
    </lineage>
</organism>
<evidence type="ECO:0000259" key="10">
    <source>
        <dbReference type="PROSITE" id="PS50198"/>
    </source>
</evidence>
<dbReference type="EMBL" id="JACIIX010000007">
    <property type="protein sequence ID" value="MBB6210825.1"/>
    <property type="molecule type" value="Genomic_DNA"/>
</dbReference>
<comment type="catalytic activity">
    <reaction evidence="1">
        <text>[protein]-peptidylproline (omega=180) = [protein]-peptidylproline (omega=0)</text>
        <dbReference type="Rhea" id="RHEA:16237"/>
        <dbReference type="Rhea" id="RHEA-COMP:10747"/>
        <dbReference type="Rhea" id="RHEA-COMP:10748"/>
        <dbReference type="ChEBI" id="CHEBI:83833"/>
        <dbReference type="ChEBI" id="CHEBI:83834"/>
        <dbReference type="EC" id="5.2.1.8"/>
    </reaction>
</comment>
<comment type="caution">
    <text evidence="11">The sequence shown here is derived from an EMBL/GenBank/DDBJ whole genome shotgun (WGS) entry which is preliminary data.</text>
</comment>
<dbReference type="SUPFAM" id="SSF54534">
    <property type="entry name" value="FKBP-like"/>
    <property type="match status" value="1"/>
</dbReference>
<keyword evidence="12" id="KW-1185">Reference proteome</keyword>
<dbReference type="Gene3D" id="3.10.50.40">
    <property type="match status" value="1"/>
</dbReference>
<dbReference type="Pfam" id="PF13616">
    <property type="entry name" value="Rotamase_3"/>
    <property type="match status" value="1"/>
</dbReference>
<dbReference type="PROSITE" id="PS50198">
    <property type="entry name" value="PPIC_PPIASE_2"/>
    <property type="match status" value="1"/>
</dbReference>
<dbReference type="InterPro" id="IPR050245">
    <property type="entry name" value="PrsA_foldase"/>
</dbReference>
<evidence type="ECO:0000256" key="4">
    <source>
        <dbReference type="ARBA" id="ARBA00018370"/>
    </source>
</evidence>
<keyword evidence="9" id="KW-0732">Signal</keyword>
<feature type="signal peptide" evidence="9">
    <location>
        <begin position="1"/>
        <end position="29"/>
    </location>
</feature>
<evidence type="ECO:0000256" key="9">
    <source>
        <dbReference type="SAM" id="SignalP"/>
    </source>
</evidence>
<name>A0A7X0DMC0_NOVIT</name>
<reference evidence="11 12" key="1">
    <citation type="submission" date="2020-08" db="EMBL/GenBank/DDBJ databases">
        <title>Genomic Encyclopedia of Type Strains, Phase IV (KMG-IV): sequencing the most valuable type-strain genomes for metagenomic binning, comparative biology and taxonomic classification.</title>
        <authorList>
            <person name="Goeker M."/>
        </authorList>
    </citation>
    <scope>NUCLEOTIDE SEQUENCE [LARGE SCALE GENOMIC DNA]</scope>
    <source>
        <strain evidence="11 12">DSM 11590</strain>
    </source>
</reference>
<evidence type="ECO:0000256" key="6">
    <source>
        <dbReference type="ARBA" id="ARBA00030642"/>
    </source>
</evidence>
<dbReference type="InterPro" id="IPR000297">
    <property type="entry name" value="PPIase_PpiC"/>
</dbReference>